<organism evidence="8 9">
    <name type="scientific">Alkalispirochaeta americana</name>
    <dbReference type="NCBI Taxonomy" id="159291"/>
    <lineage>
        <taxon>Bacteria</taxon>
        <taxon>Pseudomonadati</taxon>
        <taxon>Spirochaetota</taxon>
        <taxon>Spirochaetia</taxon>
        <taxon>Spirochaetales</taxon>
        <taxon>Spirochaetaceae</taxon>
        <taxon>Alkalispirochaeta</taxon>
    </lineage>
</organism>
<sequence length="90" mass="10662">MTYSGATGHYETSLYQEGGDCIAVVKIEDGENLEKAIKRFKRMVEKEGIIREWKKREYFEKPSTIKNRKKKSMERKIQKKIRKAQASRSY</sequence>
<dbReference type="InterPro" id="IPR038380">
    <property type="entry name" value="Ribosomal_bS21_sf"/>
</dbReference>
<dbReference type="PANTHER" id="PTHR21109">
    <property type="entry name" value="MITOCHONDRIAL 28S RIBOSOMAL PROTEIN S21"/>
    <property type="match status" value="1"/>
</dbReference>
<dbReference type="GO" id="GO:0005840">
    <property type="term" value="C:ribosome"/>
    <property type="evidence" value="ECO:0007669"/>
    <property type="project" value="UniProtKB-KW"/>
</dbReference>
<gene>
    <name evidence="5" type="primary">rpsU</name>
    <name evidence="8" type="ORF">SAMN05920897_11394</name>
</gene>
<feature type="region of interest" description="Disordered" evidence="7">
    <location>
        <begin position="67"/>
        <end position="90"/>
    </location>
</feature>
<dbReference type="PANTHER" id="PTHR21109:SF22">
    <property type="entry name" value="SMALL RIBOSOMAL SUBUNIT PROTEIN BS21"/>
    <property type="match status" value="1"/>
</dbReference>
<dbReference type="InterPro" id="IPR001911">
    <property type="entry name" value="Ribosomal_bS21"/>
</dbReference>
<dbReference type="Pfam" id="PF01165">
    <property type="entry name" value="Ribosomal_S21"/>
    <property type="match status" value="1"/>
</dbReference>
<evidence type="ECO:0000256" key="3">
    <source>
        <dbReference type="ARBA" id="ARBA00023274"/>
    </source>
</evidence>
<evidence type="ECO:0000256" key="2">
    <source>
        <dbReference type="ARBA" id="ARBA00022980"/>
    </source>
</evidence>
<keyword evidence="2 5" id="KW-0689">Ribosomal protein</keyword>
<dbReference type="PRINTS" id="PR00976">
    <property type="entry name" value="RIBOSOMALS21"/>
</dbReference>
<dbReference type="HAMAP" id="MF_00358">
    <property type="entry name" value="Ribosomal_bS21"/>
    <property type="match status" value="1"/>
</dbReference>
<dbReference type="EMBL" id="FTMS01000013">
    <property type="protein sequence ID" value="SIQ71737.1"/>
    <property type="molecule type" value="Genomic_DNA"/>
</dbReference>
<dbReference type="PROSITE" id="PS01181">
    <property type="entry name" value="RIBOSOMAL_S21"/>
    <property type="match status" value="1"/>
</dbReference>
<dbReference type="GO" id="GO:0006412">
    <property type="term" value="P:translation"/>
    <property type="evidence" value="ECO:0007669"/>
    <property type="project" value="UniProtKB-UniRule"/>
</dbReference>
<dbReference type="GO" id="GO:1990904">
    <property type="term" value="C:ribonucleoprotein complex"/>
    <property type="evidence" value="ECO:0007669"/>
    <property type="project" value="UniProtKB-KW"/>
</dbReference>
<protein>
    <recommendedName>
        <fullName evidence="4 5">Small ribosomal subunit protein bS21</fullName>
    </recommendedName>
</protein>
<dbReference type="Gene3D" id="1.20.5.1150">
    <property type="entry name" value="Ribosomal protein S8"/>
    <property type="match status" value="1"/>
</dbReference>
<evidence type="ECO:0000313" key="8">
    <source>
        <dbReference type="EMBL" id="SIQ71737.1"/>
    </source>
</evidence>
<accession>A0A1N6V1K4</accession>
<keyword evidence="9" id="KW-1185">Reference proteome</keyword>
<evidence type="ECO:0000256" key="5">
    <source>
        <dbReference type="HAMAP-Rule" id="MF_00358"/>
    </source>
</evidence>
<dbReference type="AlphaFoldDB" id="A0A1N6V1K4"/>
<dbReference type="STRING" id="159291.SAMN05920897_11394"/>
<evidence type="ECO:0000256" key="7">
    <source>
        <dbReference type="SAM" id="MobiDB-lite"/>
    </source>
</evidence>
<dbReference type="NCBIfam" id="TIGR00030">
    <property type="entry name" value="S21p"/>
    <property type="match status" value="1"/>
</dbReference>
<proteinExistence type="inferred from homology"/>
<evidence type="ECO:0000256" key="1">
    <source>
        <dbReference type="ARBA" id="ARBA00006640"/>
    </source>
</evidence>
<dbReference type="GO" id="GO:0003735">
    <property type="term" value="F:structural constituent of ribosome"/>
    <property type="evidence" value="ECO:0007669"/>
    <property type="project" value="InterPro"/>
</dbReference>
<comment type="similarity">
    <text evidence="1 5 6">Belongs to the bacterial ribosomal protein bS21 family.</text>
</comment>
<reference evidence="8 9" key="1">
    <citation type="submission" date="2017-01" db="EMBL/GenBank/DDBJ databases">
        <authorList>
            <person name="Mah S.A."/>
            <person name="Swanson W.J."/>
            <person name="Moy G.W."/>
            <person name="Vacquier V.D."/>
        </authorList>
    </citation>
    <scope>NUCLEOTIDE SEQUENCE [LARGE SCALE GENOMIC DNA]</scope>
    <source>
        <strain evidence="8 9">ASpG1</strain>
    </source>
</reference>
<dbReference type="Proteomes" id="UP000186400">
    <property type="component" value="Unassembled WGS sequence"/>
</dbReference>
<dbReference type="InterPro" id="IPR018278">
    <property type="entry name" value="Ribosomal_bS21_CS"/>
</dbReference>
<keyword evidence="3 5" id="KW-0687">Ribonucleoprotein</keyword>
<evidence type="ECO:0000313" key="9">
    <source>
        <dbReference type="Proteomes" id="UP000186400"/>
    </source>
</evidence>
<name>A0A1N6V1K4_9SPIO</name>
<evidence type="ECO:0000256" key="6">
    <source>
        <dbReference type="RuleBase" id="RU000667"/>
    </source>
</evidence>
<evidence type="ECO:0000256" key="4">
    <source>
        <dbReference type="ARBA" id="ARBA00035135"/>
    </source>
</evidence>